<dbReference type="EMBL" id="CARXXK010001293">
    <property type="protein sequence ID" value="CAI6375243.1"/>
    <property type="molecule type" value="Genomic_DNA"/>
</dbReference>
<evidence type="ECO:0000313" key="2">
    <source>
        <dbReference type="Proteomes" id="UP001160148"/>
    </source>
</evidence>
<evidence type="ECO:0000313" key="1">
    <source>
        <dbReference type="EMBL" id="CAI6375243.1"/>
    </source>
</evidence>
<dbReference type="Proteomes" id="UP001160148">
    <property type="component" value="Unassembled WGS sequence"/>
</dbReference>
<reference evidence="1 2" key="1">
    <citation type="submission" date="2023-01" db="EMBL/GenBank/DDBJ databases">
        <authorList>
            <person name="Whitehead M."/>
        </authorList>
    </citation>
    <scope>NUCLEOTIDE SEQUENCE [LARGE SCALE GENOMIC DNA]</scope>
</reference>
<accession>A0AAV0Y5L9</accession>
<protein>
    <submittedName>
        <fullName evidence="1">Uncharacterized protein</fullName>
    </submittedName>
</protein>
<gene>
    <name evidence="1" type="ORF">MEUPH1_LOCUS28768</name>
</gene>
<organism evidence="1 2">
    <name type="scientific">Macrosiphum euphorbiae</name>
    <name type="common">potato aphid</name>
    <dbReference type="NCBI Taxonomy" id="13131"/>
    <lineage>
        <taxon>Eukaryota</taxon>
        <taxon>Metazoa</taxon>
        <taxon>Ecdysozoa</taxon>
        <taxon>Arthropoda</taxon>
        <taxon>Hexapoda</taxon>
        <taxon>Insecta</taxon>
        <taxon>Pterygota</taxon>
        <taxon>Neoptera</taxon>
        <taxon>Paraneoptera</taxon>
        <taxon>Hemiptera</taxon>
        <taxon>Sternorrhyncha</taxon>
        <taxon>Aphidomorpha</taxon>
        <taxon>Aphidoidea</taxon>
        <taxon>Aphididae</taxon>
        <taxon>Macrosiphini</taxon>
        <taxon>Macrosiphum</taxon>
    </lineage>
</organism>
<keyword evidence="2" id="KW-1185">Reference proteome</keyword>
<sequence>MEYGDQEPVNIPTLNALRVMKHKVFQKSHIHQDLITALSLLKNTVNYNIIIYNMGYDRFFLHYWTSTEINTYTVYTKKKIPRITIDATGGLVRKFLYDIGIMDYKNKCQFLQPICYQKDLIQQYQLLADRVVKEQYCYTKNCCDGSVVSINECSG</sequence>
<name>A0AAV0Y5L9_9HEMI</name>
<dbReference type="AlphaFoldDB" id="A0AAV0Y5L9"/>
<comment type="caution">
    <text evidence="1">The sequence shown here is derived from an EMBL/GenBank/DDBJ whole genome shotgun (WGS) entry which is preliminary data.</text>
</comment>
<proteinExistence type="predicted"/>